<dbReference type="AlphaFoldDB" id="A0A371FLH1"/>
<reference evidence="2" key="1">
    <citation type="submission" date="2018-05" db="EMBL/GenBank/DDBJ databases">
        <title>Draft genome of Mucuna pruriens seed.</title>
        <authorList>
            <person name="Nnadi N.E."/>
            <person name="Vos R."/>
            <person name="Hasami M.H."/>
            <person name="Devisetty U.K."/>
            <person name="Aguiy J.C."/>
        </authorList>
    </citation>
    <scope>NUCLEOTIDE SEQUENCE [LARGE SCALE GENOMIC DNA]</scope>
    <source>
        <strain evidence="2">JCA_2017</strain>
    </source>
</reference>
<evidence type="ECO:0000259" key="1">
    <source>
        <dbReference type="Pfam" id="PF24924"/>
    </source>
</evidence>
<dbReference type="Proteomes" id="UP000257109">
    <property type="component" value="Unassembled WGS sequence"/>
</dbReference>
<sequence>MGLVFETFHRKENSLVSQMERTEGCINYNPVLVLRQLRYPMIHPLDKEAIVPLVVYDLGVQNRELLKKLRQTWRNVVKLPFNNIPQEAERRLAFDIPVIEETKELTKTLRRMEEEQRILKRKLEEA</sequence>
<dbReference type="EMBL" id="QJKJ01008616">
    <property type="protein sequence ID" value="RDX79167.1"/>
    <property type="molecule type" value="Genomic_DNA"/>
</dbReference>
<dbReference type="OrthoDB" id="1435337at2759"/>
<comment type="caution">
    <text evidence="2">The sequence shown here is derived from an EMBL/GenBank/DDBJ whole genome shotgun (WGS) entry which is preliminary data.</text>
</comment>
<name>A0A371FLH1_MUCPR</name>
<organism evidence="2 3">
    <name type="scientific">Mucuna pruriens</name>
    <name type="common">Velvet bean</name>
    <name type="synonym">Dolichos pruriens</name>
    <dbReference type="NCBI Taxonomy" id="157652"/>
    <lineage>
        <taxon>Eukaryota</taxon>
        <taxon>Viridiplantae</taxon>
        <taxon>Streptophyta</taxon>
        <taxon>Embryophyta</taxon>
        <taxon>Tracheophyta</taxon>
        <taxon>Spermatophyta</taxon>
        <taxon>Magnoliopsida</taxon>
        <taxon>eudicotyledons</taxon>
        <taxon>Gunneridae</taxon>
        <taxon>Pentapetalae</taxon>
        <taxon>rosids</taxon>
        <taxon>fabids</taxon>
        <taxon>Fabales</taxon>
        <taxon>Fabaceae</taxon>
        <taxon>Papilionoideae</taxon>
        <taxon>50 kb inversion clade</taxon>
        <taxon>NPAAA clade</taxon>
        <taxon>indigoferoid/millettioid clade</taxon>
        <taxon>Phaseoleae</taxon>
        <taxon>Mucuna</taxon>
    </lineage>
</organism>
<dbReference type="Pfam" id="PF24924">
    <property type="entry name" value="DUF7745"/>
    <property type="match status" value="1"/>
</dbReference>
<gene>
    <name evidence="2" type="ORF">CR513_40442</name>
</gene>
<proteinExistence type="predicted"/>
<evidence type="ECO:0000313" key="3">
    <source>
        <dbReference type="Proteomes" id="UP000257109"/>
    </source>
</evidence>
<keyword evidence="3" id="KW-1185">Reference proteome</keyword>
<evidence type="ECO:0000313" key="2">
    <source>
        <dbReference type="EMBL" id="RDX79167.1"/>
    </source>
</evidence>
<dbReference type="InterPro" id="IPR056647">
    <property type="entry name" value="DUF7745"/>
</dbReference>
<accession>A0A371FLH1</accession>
<feature type="domain" description="DUF7745" evidence="1">
    <location>
        <begin position="22"/>
        <end position="82"/>
    </location>
</feature>
<feature type="non-terminal residue" evidence="2">
    <location>
        <position position="1"/>
    </location>
</feature>
<protein>
    <recommendedName>
        <fullName evidence="1">DUF7745 domain-containing protein</fullName>
    </recommendedName>
</protein>